<evidence type="ECO:0000313" key="3">
    <source>
        <dbReference type="Proteomes" id="UP000746471"/>
    </source>
</evidence>
<keyword evidence="1" id="KW-0472">Membrane</keyword>
<dbReference type="SUPFAM" id="SSF58104">
    <property type="entry name" value="Methyl-accepting chemotaxis protein (MCP) signaling domain"/>
    <property type="match status" value="1"/>
</dbReference>
<proteinExistence type="predicted"/>
<keyword evidence="1" id="KW-1133">Transmembrane helix</keyword>
<dbReference type="Gene3D" id="1.10.287.950">
    <property type="entry name" value="Methyl-accepting chemotaxis protein"/>
    <property type="match status" value="1"/>
</dbReference>
<reference evidence="2 3" key="1">
    <citation type="submission" date="2021-05" db="EMBL/GenBank/DDBJ databases">
        <title>Fusibacter ferrireducens sp. nov., an anaerobic, sulfur- and Fe-reducing bacterium isolated from the mangrove sediment.</title>
        <authorList>
            <person name="Qiu D."/>
        </authorList>
    </citation>
    <scope>NUCLEOTIDE SEQUENCE [LARGE SCALE GENOMIC DNA]</scope>
    <source>
        <strain evidence="2 3">DSM 12116</strain>
    </source>
</reference>
<keyword evidence="3" id="KW-1185">Reference proteome</keyword>
<keyword evidence="1" id="KW-0812">Transmembrane</keyword>
<sequence length="154" mass="17068">MDSQIVFSFKDLLLFVLWGALIGVFAYLILILRRVLKVIKQVNAIVDDNRTEIDQTLKVVPSLTENIEAITAEVSHDMNQFRGTVENIAETTEAVSGVINEQKSAVSSVSSVVNTLALIVAFFNKFFGHDDDANEEKNSVQKTAAKESDHNNLQ</sequence>
<dbReference type="RefSeq" id="WP_213237010.1">
    <property type="nucleotide sequence ID" value="NZ_JAHBCL010000017.1"/>
</dbReference>
<name>A0ABS5PRW1_9FIRM</name>
<comment type="caution">
    <text evidence="2">The sequence shown here is derived from an EMBL/GenBank/DDBJ whole genome shotgun (WGS) entry which is preliminary data.</text>
</comment>
<gene>
    <name evidence="2" type="ORF">KHM83_10705</name>
</gene>
<evidence type="ECO:0000256" key="1">
    <source>
        <dbReference type="SAM" id="Phobius"/>
    </source>
</evidence>
<feature type="transmembrane region" description="Helical" evidence="1">
    <location>
        <begin position="12"/>
        <end position="32"/>
    </location>
</feature>
<organism evidence="2 3">
    <name type="scientific">Fusibacter paucivorans</name>
    <dbReference type="NCBI Taxonomy" id="76009"/>
    <lineage>
        <taxon>Bacteria</taxon>
        <taxon>Bacillati</taxon>
        <taxon>Bacillota</taxon>
        <taxon>Clostridia</taxon>
        <taxon>Eubacteriales</taxon>
        <taxon>Eubacteriales Family XII. Incertae Sedis</taxon>
        <taxon>Fusibacter</taxon>
    </lineage>
</organism>
<evidence type="ECO:0008006" key="4">
    <source>
        <dbReference type="Google" id="ProtNLM"/>
    </source>
</evidence>
<accession>A0ABS5PRW1</accession>
<evidence type="ECO:0000313" key="2">
    <source>
        <dbReference type="EMBL" id="MBS7527149.1"/>
    </source>
</evidence>
<dbReference type="EMBL" id="JAHBCL010000017">
    <property type="protein sequence ID" value="MBS7527149.1"/>
    <property type="molecule type" value="Genomic_DNA"/>
</dbReference>
<protein>
    <recommendedName>
        <fullName evidence="4">DUF948 domain-containing protein</fullName>
    </recommendedName>
</protein>
<dbReference type="Proteomes" id="UP000746471">
    <property type="component" value="Unassembled WGS sequence"/>
</dbReference>